<reference evidence="5" key="2">
    <citation type="submission" date="2015-03" db="EMBL/GenBank/DDBJ databases">
        <authorList>
            <consortium name="Pathogen Informatics"/>
        </authorList>
    </citation>
    <scope>NUCLEOTIDE SEQUENCE [LARGE SCALE GENOMIC DNA]</scope>
    <source>
        <strain evidence="5">A125KOH2</strain>
    </source>
</reference>
<reference evidence="3 4" key="1">
    <citation type="submission" date="2015-03" db="EMBL/GenBank/DDBJ databases">
        <authorList>
            <consortium name="Pathogen Informatics"/>
            <person name="Murphy D."/>
        </authorList>
    </citation>
    <scope>NUCLEOTIDE SEQUENCE [LARGE SCALE GENOMIC DNA]</scope>
    <source>
        <strain evidence="4">type strain: CIP110230</strain>
        <strain evidence="3">Type strain: CIP110230</strain>
    </source>
</reference>
<dbReference type="Proteomes" id="UP000044625">
    <property type="component" value="Unassembled WGS sequence"/>
</dbReference>
<evidence type="ECO:0000256" key="1">
    <source>
        <dbReference type="SAM" id="Phobius"/>
    </source>
</evidence>
<dbReference type="RefSeq" id="WP_049615463.1">
    <property type="nucleotide sequence ID" value="NZ_CAWMMU010000081.1"/>
</dbReference>
<evidence type="ECO:0000313" key="4">
    <source>
        <dbReference type="Proteomes" id="UP000044625"/>
    </source>
</evidence>
<feature type="transmembrane region" description="Helical" evidence="1">
    <location>
        <begin position="362"/>
        <end position="384"/>
    </location>
</feature>
<feature type="transmembrane region" description="Helical" evidence="1">
    <location>
        <begin position="292"/>
        <end position="314"/>
    </location>
</feature>
<dbReference type="AlphaFoldDB" id="A0A0T9RMC9"/>
<evidence type="ECO:0000313" key="5">
    <source>
        <dbReference type="Proteomes" id="UP000045840"/>
    </source>
</evidence>
<proteinExistence type="predicted"/>
<evidence type="ECO:0000313" key="3">
    <source>
        <dbReference type="EMBL" id="CRY69650.1"/>
    </source>
</evidence>
<keyword evidence="1" id="KW-0812">Transmembrane</keyword>
<organism evidence="2 5">
    <name type="scientific">Yersinia pekkanenii</name>
    <dbReference type="NCBI Taxonomy" id="1288385"/>
    <lineage>
        <taxon>Bacteria</taxon>
        <taxon>Pseudomonadati</taxon>
        <taxon>Pseudomonadota</taxon>
        <taxon>Gammaproteobacteria</taxon>
        <taxon>Enterobacterales</taxon>
        <taxon>Yersiniaceae</taxon>
        <taxon>Yersinia</taxon>
    </lineage>
</organism>
<protein>
    <recommendedName>
        <fullName evidence="6">Phage-related membrane protein</fullName>
    </recommendedName>
</protein>
<dbReference type="EMBL" id="CQAZ01000114">
    <property type="protein sequence ID" value="CNI71564.1"/>
    <property type="molecule type" value="Genomic_DNA"/>
</dbReference>
<dbReference type="STRING" id="1288385.ERS137968_04804"/>
<dbReference type="OrthoDB" id="7553681at2"/>
<dbReference type="Proteomes" id="UP000045840">
    <property type="component" value="Unassembled WGS sequence"/>
</dbReference>
<keyword evidence="1" id="KW-0472">Membrane</keyword>
<gene>
    <name evidence="2" type="ORF">ERS008529_04737</name>
    <name evidence="3" type="ORF">ERS137968_04804</name>
</gene>
<reference evidence="2" key="3">
    <citation type="submission" date="2015-03" db="EMBL/GenBank/DDBJ databases">
        <authorList>
            <person name="Murphy D."/>
        </authorList>
    </citation>
    <scope>NUCLEOTIDE SEQUENCE [LARGE SCALE GENOMIC DNA]</scope>
    <source>
        <strain evidence="2">A125KOH2</strain>
    </source>
</reference>
<keyword evidence="4" id="KW-1185">Reference proteome</keyword>
<evidence type="ECO:0000313" key="2">
    <source>
        <dbReference type="EMBL" id="CNI71564.1"/>
    </source>
</evidence>
<accession>A0A0T9RMC9</accession>
<evidence type="ECO:0008006" key="6">
    <source>
        <dbReference type="Google" id="ProtNLM"/>
    </source>
</evidence>
<dbReference type="EMBL" id="CWJL01000081">
    <property type="protein sequence ID" value="CRY69650.1"/>
    <property type="molecule type" value="Genomic_DNA"/>
</dbReference>
<sequence length="396" mass="45280">MSSIKFADLEKLYREMNFQPDGRSGTLTLSNQAMVDSLLNAISGDNPDDSGISLKGHPPSEVVLGKTVTLHIEKPRTGLGILALNFDHYLKVVKSCFEERKNYFLIDEHFSSKDTNTPECIERYRKLLNFIQHLKKSAAYFDKDKGELIFLESGKFSLPIIYTSEQLLSANVDLLDKIDRTLTADTHIEQKLAILGKSVFNLLKTESSETRFKYLLSHLDELNNSYSDGYSIFVSDFSYDKIRDQLEAAKVEYTGKIHKAISDIQNQILGIPVATIIVATQMKKSNDFGYEFWVNIAVLLGCWIFSALVGLMVWNQKHTLEVIGEEIDRQDLLMKRKYKDISEKFKSIFKTLKSRIRWQKNILWVVLFVLGLGFTLAHIAFFMLTPKAFDLVKALF</sequence>
<keyword evidence="1" id="KW-1133">Transmembrane helix</keyword>
<name>A0A0T9RMC9_9GAMM</name>